<feature type="transmembrane region" description="Helical" evidence="13">
    <location>
        <begin position="67"/>
        <end position="86"/>
    </location>
</feature>
<evidence type="ECO:0000256" key="11">
    <source>
        <dbReference type="ARBA" id="ARBA00023136"/>
    </source>
</evidence>
<evidence type="ECO:0000256" key="6">
    <source>
        <dbReference type="ARBA" id="ARBA00022679"/>
    </source>
</evidence>
<dbReference type="PANTHER" id="PTHR43711">
    <property type="entry name" value="TWO-COMPONENT HISTIDINE KINASE"/>
    <property type="match status" value="1"/>
</dbReference>
<dbReference type="AlphaFoldDB" id="A0A4Q1CEF2"/>
<dbReference type="EMBL" id="SDHW01000007">
    <property type="protein sequence ID" value="RXK58151.1"/>
    <property type="molecule type" value="Genomic_DNA"/>
</dbReference>
<dbReference type="PANTHER" id="PTHR43711:SF31">
    <property type="entry name" value="HISTIDINE KINASE"/>
    <property type="match status" value="1"/>
</dbReference>
<name>A0A4Q1CEF2_9BACT</name>
<dbReference type="Gene3D" id="3.30.565.10">
    <property type="entry name" value="Histidine kinase-like ATPase, C-terminal domain"/>
    <property type="match status" value="1"/>
</dbReference>
<keyword evidence="4" id="KW-1003">Cell membrane</keyword>
<evidence type="ECO:0000259" key="14">
    <source>
        <dbReference type="PROSITE" id="PS50109"/>
    </source>
</evidence>
<dbReference type="EC" id="2.7.13.3" evidence="3"/>
<organism evidence="15 16">
    <name type="scientific">Lacibacter luteus</name>
    <dbReference type="NCBI Taxonomy" id="2508719"/>
    <lineage>
        <taxon>Bacteria</taxon>
        <taxon>Pseudomonadati</taxon>
        <taxon>Bacteroidota</taxon>
        <taxon>Chitinophagia</taxon>
        <taxon>Chitinophagales</taxon>
        <taxon>Chitinophagaceae</taxon>
        <taxon>Lacibacter</taxon>
    </lineage>
</organism>
<dbReference type="InterPro" id="IPR003661">
    <property type="entry name" value="HisK_dim/P_dom"/>
</dbReference>
<keyword evidence="6" id="KW-0808">Transferase</keyword>
<evidence type="ECO:0000313" key="16">
    <source>
        <dbReference type="Proteomes" id="UP000290204"/>
    </source>
</evidence>
<comment type="caution">
    <text evidence="15">The sequence shown here is derived from an EMBL/GenBank/DDBJ whole genome shotgun (WGS) entry which is preliminary data.</text>
</comment>
<feature type="coiled-coil region" evidence="12">
    <location>
        <begin position="188"/>
        <end position="236"/>
    </location>
</feature>
<evidence type="ECO:0000256" key="7">
    <source>
        <dbReference type="ARBA" id="ARBA00022741"/>
    </source>
</evidence>
<comment type="catalytic activity">
    <reaction evidence="1">
        <text>ATP + protein L-histidine = ADP + protein N-phospho-L-histidine.</text>
        <dbReference type="EC" id="2.7.13.3"/>
    </reaction>
</comment>
<dbReference type="Pfam" id="PF02518">
    <property type="entry name" value="HATPase_c"/>
    <property type="match status" value="1"/>
</dbReference>
<feature type="transmembrane region" description="Helical" evidence="13">
    <location>
        <begin position="117"/>
        <end position="134"/>
    </location>
</feature>
<dbReference type="OrthoDB" id="9810447at2"/>
<evidence type="ECO:0000256" key="9">
    <source>
        <dbReference type="ARBA" id="ARBA00022840"/>
    </source>
</evidence>
<keyword evidence="11 13" id="KW-0472">Membrane</keyword>
<keyword evidence="13" id="KW-0812">Transmembrane</keyword>
<accession>A0A4Q1CEF2</accession>
<dbReference type="SMART" id="SM00387">
    <property type="entry name" value="HATPase_c"/>
    <property type="match status" value="1"/>
</dbReference>
<feature type="transmembrane region" description="Helical" evidence="13">
    <location>
        <begin position="91"/>
        <end position="111"/>
    </location>
</feature>
<dbReference type="Gene3D" id="1.10.287.130">
    <property type="match status" value="1"/>
</dbReference>
<keyword evidence="8 15" id="KW-0418">Kinase</keyword>
<keyword evidence="16" id="KW-1185">Reference proteome</keyword>
<evidence type="ECO:0000256" key="2">
    <source>
        <dbReference type="ARBA" id="ARBA00004236"/>
    </source>
</evidence>
<dbReference type="PRINTS" id="PR00344">
    <property type="entry name" value="BCTRLSENSOR"/>
</dbReference>
<evidence type="ECO:0000256" key="3">
    <source>
        <dbReference type="ARBA" id="ARBA00012438"/>
    </source>
</evidence>
<gene>
    <name evidence="15" type="ORF">ESA94_19260</name>
</gene>
<dbReference type="SUPFAM" id="SSF55874">
    <property type="entry name" value="ATPase domain of HSP90 chaperone/DNA topoisomerase II/histidine kinase"/>
    <property type="match status" value="1"/>
</dbReference>
<keyword evidence="10" id="KW-0902">Two-component regulatory system</keyword>
<reference evidence="15 16" key="1">
    <citation type="submission" date="2019-01" db="EMBL/GenBank/DDBJ databases">
        <title>Lacibacter sp. strain TTM-7.</title>
        <authorList>
            <person name="Chen W.-M."/>
        </authorList>
    </citation>
    <scope>NUCLEOTIDE SEQUENCE [LARGE SCALE GENOMIC DNA]</scope>
    <source>
        <strain evidence="15 16">TTM-7</strain>
    </source>
</reference>
<evidence type="ECO:0000256" key="10">
    <source>
        <dbReference type="ARBA" id="ARBA00023012"/>
    </source>
</evidence>
<dbReference type="PROSITE" id="PS50109">
    <property type="entry name" value="HIS_KIN"/>
    <property type="match status" value="1"/>
</dbReference>
<dbReference type="InterPro" id="IPR036097">
    <property type="entry name" value="HisK_dim/P_sf"/>
</dbReference>
<keyword evidence="12" id="KW-0175">Coiled coil</keyword>
<comment type="subcellular location">
    <subcellularLocation>
        <location evidence="2">Cell membrane</location>
    </subcellularLocation>
</comment>
<evidence type="ECO:0000313" key="15">
    <source>
        <dbReference type="EMBL" id="RXK58151.1"/>
    </source>
</evidence>
<evidence type="ECO:0000256" key="12">
    <source>
        <dbReference type="SAM" id="Coils"/>
    </source>
</evidence>
<dbReference type="InterPro" id="IPR004358">
    <property type="entry name" value="Sig_transdc_His_kin-like_C"/>
</dbReference>
<dbReference type="GO" id="GO:0005524">
    <property type="term" value="F:ATP binding"/>
    <property type="evidence" value="ECO:0007669"/>
    <property type="project" value="UniProtKB-KW"/>
</dbReference>
<feature type="transmembrane region" description="Helical" evidence="13">
    <location>
        <begin position="39"/>
        <end position="61"/>
    </location>
</feature>
<evidence type="ECO:0000256" key="13">
    <source>
        <dbReference type="SAM" id="Phobius"/>
    </source>
</evidence>
<dbReference type="Pfam" id="PF00512">
    <property type="entry name" value="HisKA"/>
    <property type="match status" value="1"/>
</dbReference>
<dbReference type="GO" id="GO:0000155">
    <property type="term" value="F:phosphorelay sensor kinase activity"/>
    <property type="evidence" value="ECO:0007669"/>
    <property type="project" value="InterPro"/>
</dbReference>
<dbReference type="Proteomes" id="UP000290204">
    <property type="component" value="Unassembled WGS sequence"/>
</dbReference>
<dbReference type="SMART" id="SM00388">
    <property type="entry name" value="HisKA"/>
    <property type="match status" value="1"/>
</dbReference>
<evidence type="ECO:0000256" key="5">
    <source>
        <dbReference type="ARBA" id="ARBA00022553"/>
    </source>
</evidence>
<feature type="transmembrane region" description="Helical" evidence="13">
    <location>
        <begin position="139"/>
        <end position="158"/>
    </location>
</feature>
<sequence>MKRLKLLSFLKNISTLVQSIKRIGYSEEMDKNEQLRLGIFNLLNTIGFLTGISITALAILNQGYLPVIAWIVAASPAFISLVVLIANHKRLYNFAMVWYFIMYPTVTSLVYIGNIDVGIELFFILYGVFAVFFLQEIKYLALVIGFIVVCYFMVYVVQRKYEFVIADINYPFFVFNQVLSLILIFTGLLLIKKENKEYQQEILESNEDLNRYNQEIEQQKEELHELNNLKTKLFSVISHDIRTPMYGLRNLFKGVEEYDLPAEEIKLLIPDVVKDLQYTTDLMENLLQWAKSQMKGEALSPQLIDMNKLINDVQQVVRLQAENKQVYIKSKTNKPVYIYADKEMIEVVLRNLISNAIKFTPKEGEIIVDVKESDELVEVFVQDTGTGMSEESRQKLFGDEHFTTKGTANEAGTGLGLMICKEFLKKNGGNIRVQSELGKGSTFAFTLPRA</sequence>
<keyword evidence="7" id="KW-0547">Nucleotide-binding</keyword>
<keyword evidence="13" id="KW-1133">Transmembrane helix</keyword>
<dbReference type="InterPro" id="IPR050736">
    <property type="entry name" value="Sensor_HK_Regulatory"/>
</dbReference>
<evidence type="ECO:0000256" key="8">
    <source>
        <dbReference type="ARBA" id="ARBA00022777"/>
    </source>
</evidence>
<evidence type="ECO:0000256" key="1">
    <source>
        <dbReference type="ARBA" id="ARBA00000085"/>
    </source>
</evidence>
<feature type="transmembrane region" description="Helical" evidence="13">
    <location>
        <begin position="170"/>
        <end position="191"/>
    </location>
</feature>
<feature type="domain" description="Histidine kinase" evidence="14">
    <location>
        <begin position="236"/>
        <end position="450"/>
    </location>
</feature>
<dbReference type="CDD" id="cd00082">
    <property type="entry name" value="HisKA"/>
    <property type="match status" value="1"/>
</dbReference>
<protein>
    <recommendedName>
        <fullName evidence="3">histidine kinase</fullName>
        <ecNumber evidence="3">2.7.13.3</ecNumber>
    </recommendedName>
</protein>
<dbReference type="FunFam" id="3.30.565.10:FF:000023">
    <property type="entry name" value="PAS domain-containing sensor histidine kinase"/>
    <property type="match status" value="1"/>
</dbReference>
<dbReference type="SUPFAM" id="SSF47384">
    <property type="entry name" value="Homodimeric domain of signal transducing histidine kinase"/>
    <property type="match status" value="1"/>
</dbReference>
<dbReference type="GO" id="GO:0005886">
    <property type="term" value="C:plasma membrane"/>
    <property type="evidence" value="ECO:0007669"/>
    <property type="project" value="UniProtKB-SubCell"/>
</dbReference>
<dbReference type="InterPro" id="IPR036890">
    <property type="entry name" value="HATPase_C_sf"/>
</dbReference>
<dbReference type="InterPro" id="IPR003594">
    <property type="entry name" value="HATPase_dom"/>
</dbReference>
<dbReference type="CDD" id="cd00075">
    <property type="entry name" value="HATPase"/>
    <property type="match status" value="1"/>
</dbReference>
<keyword evidence="5" id="KW-0597">Phosphoprotein</keyword>
<dbReference type="RefSeq" id="WP_129132580.1">
    <property type="nucleotide sequence ID" value="NZ_SDHW01000007.1"/>
</dbReference>
<keyword evidence="9" id="KW-0067">ATP-binding</keyword>
<dbReference type="InterPro" id="IPR005467">
    <property type="entry name" value="His_kinase_dom"/>
</dbReference>
<evidence type="ECO:0000256" key="4">
    <source>
        <dbReference type="ARBA" id="ARBA00022475"/>
    </source>
</evidence>
<proteinExistence type="predicted"/>